<dbReference type="Pfam" id="PF13671">
    <property type="entry name" value="AAA_33"/>
    <property type="match status" value="1"/>
</dbReference>
<keyword evidence="1" id="KW-0812">Transmembrane</keyword>
<dbReference type="HOGENOM" id="CLU_083043_0_0_12"/>
<sequence length="169" mass="19706">MEKSFILLRGLPGAGKSTLAKLLSENGRYPIFSVDDYFIDPKTKEYNFDHKKNHLAYKYCEERARKEAENGTSKIFLDNTFTLSWEMKPYFQIASQFGYTAFVVTVENYHNGKNTHFINDESLKNGLKIQSSPPTRKFFRMKVFIVLCLLYMHHIICHFLVISKSVIKS</sequence>
<accession>Q04PR9</accession>
<proteinExistence type="predicted"/>
<dbReference type="InterPro" id="IPR026302">
    <property type="entry name" value="NEDD4-bd_p2"/>
</dbReference>
<evidence type="ECO:0000256" key="1">
    <source>
        <dbReference type="SAM" id="Phobius"/>
    </source>
</evidence>
<keyword evidence="1" id="KW-1133">Transmembrane helix</keyword>
<protein>
    <recommendedName>
        <fullName evidence="4">AAA domain protein</fullName>
    </recommendedName>
</protein>
<reference evidence="2 3" key="1">
    <citation type="journal article" date="2006" name="Proc. Natl. Acad. Sci. U.S.A.">
        <title>Genome reduction in Leptospira borgpetersenii reflects limited transmission potential.</title>
        <authorList>
            <person name="Bulach D.M."/>
            <person name="Zuerner R.L."/>
            <person name="Wilson P."/>
            <person name="Seemann T."/>
            <person name="McGrath A."/>
            <person name="Cullen P.A."/>
            <person name="Davis J."/>
            <person name="Johnson M."/>
            <person name="Kuczek E."/>
            <person name="Alt D.P."/>
            <person name="Peterson-Burch B."/>
            <person name="Coppel R.L."/>
            <person name="Rood J.I."/>
            <person name="Davies J.K."/>
            <person name="Adler B."/>
        </authorList>
    </citation>
    <scope>NUCLEOTIDE SEQUENCE [LARGE SCALE GENOMIC DNA]</scope>
    <source>
        <strain evidence="2 3">JB197</strain>
    </source>
</reference>
<dbReference type="KEGG" id="lbj:LBJ_2680"/>
<dbReference type="Proteomes" id="UP000000656">
    <property type="component" value="Chromosome 1"/>
</dbReference>
<evidence type="ECO:0000313" key="2">
    <source>
        <dbReference type="EMBL" id="ABJ77101.1"/>
    </source>
</evidence>
<evidence type="ECO:0008006" key="4">
    <source>
        <dbReference type="Google" id="ProtNLM"/>
    </source>
</evidence>
<feature type="transmembrane region" description="Helical" evidence="1">
    <location>
        <begin position="143"/>
        <end position="162"/>
    </location>
</feature>
<dbReference type="Gene3D" id="3.40.50.300">
    <property type="entry name" value="P-loop containing nucleotide triphosphate hydrolases"/>
    <property type="match status" value="1"/>
</dbReference>
<dbReference type="InterPro" id="IPR027417">
    <property type="entry name" value="P-loop_NTPase"/>
</dbReference>
<dbReference type="SUPFAM" id="SSF52540">
    <property type="entry name" value="P-loop containing nucleoside triphosphate hydrolases"/>
    <property type="match status" value="1"/>
</dbReference>
<keyword evidence="1" id="KW-0472">Membrane</keyword>
<evidence type="ECO:0000313" key="3">
    <source>
        <dbReference type="Proteomes" id="UP000000656"/>
    </source>
</evidence>
<dbReference type="EMBL" id="CP000350">
    <property type="protein sequence ID" value="ABJ77101.1"/>
    <property type="molecule type" value="Genomic_DNA"/>
</dbReference>
<dbReference type="AlphaFoldDB" id="Q04PR9"/>
<dbReference type="PANTHER" id="PTHR13308">
    <property type="entry name" value="NEDD4-BINDING PROTEIN 2-LIKE 1"/>
    <property type="match status" value="1"/>
</dbReference>
<dbReference type="PANTHER" id="PTHR13308:SF40">
    <property type="entry name" value="NEDD4-BINDING PROTEIN 2-LIKE 1"/>
    <property type="match status" value="1"/>
</dbReference>
<gene>
    <name evidence="2" type="ordered locus">LBJ_2680</name>
</gene>
<organism evidence="2 3">
    <name type="scientific">Leptospira borgpetersenii serovar Hardjo-bovis (strain JB197)</name>
    <dbReference type="NCBI Taxonomy" id="355277"/>
    <lineage>
        <taxon>Bacteria</taxon>
        <taxon>Pseudomonadati</taxon>
        <taxon>Spirochaetota</taxon>
        <taxon>Spirochaetia</taxon>
        <taxon>Leptospirales</taxon>
        <taxon>Leptospiraceae</taxon>
        <taxon>Leptospira</taxon>
    </lineage>
</organism>
<name>Q04PR9_LEPBJ</name>